<name>A0A2A6C4I4_PRIPA</name>
<reference evidence="7" key="1">
    <citation type="journal article" date="2008" name="Nat. Genet.">
        <title>The Pristionchus pacificus genome provides a unique perspective on nematode lifestyle and parasitism.</title>
        <authorList>
            <person name="Dieterich C."/>
            <person name="Clifton S.W."/>
            <person name="Schuster L.N."/>
            <person name="Chinwalla A."/>
            <person name="Delehaunty K."/>
            <person name="Dinkelacker I."/>
            <person name="Fulton L."/>
            <person name="Fulton R."/>
            <person name="Godfrey J."/>
            <person name="Minx P."/>
            <person name="Mitreva M."/>
            <person name="Roeseler W."/>
            <person name="Tian H."/>
            <person name="Witte H."/>
            <person name="Yang S.P."/>
            <person name="Wilson R.K."/>
            <person name="Sommer R.J."/>
        </authorList>
    </citation>
    <scope>NUCLEOTIDE SEQUENCE [LARGE SCALE GENOMIC DNA]</scope>
    <source>
        <strain evidence="7">PS312</strain>
    </source>
</reference>
<evidence type="ECO:0000313" key="6">
    <source>
        <dbReference type="EnsemblMetazoa" id="PPA40734.1"/>
    </source>
</evidence>
<dbReference type="PANTHER" id="PTHR22945:SF40">
    <property type="entry name" value="SERPENTINE RECEPTOR, CLASS D (DELTA)-RELATED"/>
    <property type="match status" value="1"/>
</dbReference>
<comment type="subcellular location">
    <subcellularLocation>
        <location evidence="1">Membrane</location>
        <topology evidence="1">Multi-pass membrane protein</topology>
    </subcellularLocation>
</comment>
<dbReference type="InterPro" id="IPR019421">
    <property type="entry name" value="7TM_GPCR_serpentine_rcpt_Srd"/>
</dbReference>
<dbReference type="AlphaFoldDB" id="A0A2A6C4I4"/>
<evidence type="ECO:0000256" key="5">
    <source>
        <dbReference type="ARBA" id="ARBA00023136"/>
    </source>
</evidence>
<dbReference type="Proteomes" id="UP000005239">
    <property type="component" value="Unassembled WGS sequence"/>
</dbReference>
<dbReference type="PANTHER" id="PTHR22945">
    <property type="entry name" value="SERPENTINE RECEPTOR, CLASS D DELTA"/>
    <property type="match status" value="1"/>
</dbReference>
<protein>
    <submittedName>
        <fullName evidence="6">G protein-coupled receptor</fullName>
    </submittedName>
</protein>
<dbReference type="Pfam" id="PF10317">
    <property type="entry name" value="7TM_GPCR_Srd"/>
    <property type="match status" value="1"/>
</dbReference>
<accession>A0A2A6C4I4</accession>
<evidence type="ECO:0000313" key="7">
    <source>
        <dbReference type="Proteomes" id="UP000005239"/>
    </source>
</evidence>
<accession>A0A8R1UUL6</accession>
<evidence type="ECO:0000256" key="3">
    <source>
        <dbReference type="ARBA" id="ARBA00022692"/>
    </source>
</evidence>
<dbReference type="GO" id="GO:0016020">
    <property type="term" value="C:membrane"/>
    <property type="evidence" value="ECO:0007669"/>
    <property type="project" value="UniProtKB-SubCell"/>
</dbReference>
<evidence type="ECO:0000256" key="4">
    <source>
        <dbReference type="ARBA" id="ARBA00022989"/>
    </source>
</evidence>
<organism evidence="6 7">
    <name type="scientific">Pristionchus pacificus</name>
    <name type="common">Parasitic nematode worm</name>
    <dbReference type="NCBI Taxonomy" id="54126"/>
    <lineage>
        <taxon>Eukaryota</taxon>
        <taxon>Metazoa</taxon>
        <taxon>Ecdysozoa</taxon>
        <taxon>Nematoda</taxon>
        <taxon>Chromadorea</taxon>
        <taxon>Rhabditida</taxon>
        <taxon>Rhabditina</taxon>
        <taxon>Diplogasteromorpha</taxon>
        <taxon>Diplogasteroidea</taxon>
        <taxon>Neodiplogasteridae</taxon>
        <taxon>Pristionchus</taxon>
    </lineage>
</organism>
<dbReference type="InterPro" id="IPR050920">
    <property type="entry name" value="Nematode_rcpt-like_delta"/>
</dbReference>
<keyword evidence="4" id="KW-1133">Transmembrane helix</keyword>
<reference evidence="6" key="2">
    <citation type="submission" date="2022-06" db="UniProtKB">
        <authorList>
            <consortium name="EnsemblMetazoa"/>
        </authorList>
    </citation>
    <scope>IDENTIFICATION</scope>
    <source>
        <strain evidence="6">PS312</strain>
    </source>
</reference>
<keyword evidence="7" id="KW-1185">Reference proteome</keyword>
<sequence length="467" mass="52494">MSGSDHFKMQFGIIRCIHNVSCLASLLLNSVLFTFILKKTPFHLRSYSIVLLNFAIIEVITAISSLNTAEYTLGAITGPCRLFESGKLCFITLGCMMHGHSHYCVLLAFGFCYRYSKFTYLEIYYILMHRTPHHFSLVLSLLFVYAPTAIVYILYGSTPVLDSIALKKVIINIYPDYDFNQRAGSEILFGAEMKWTISLGILWVQCTILPAYVIIIASSILTHRLLDTNLQMSEGNKRVDYYADFQTQTFTFFEFSVSLSNFRPTKLGMWVYPITPSIDDTTSGRNRSINFFEKGLMKQALLPTLYTFSVAAHIAKVNGFFSDSEEASYVPMTIGSLILAASPTITLSSIPPYRRSYSIVPLNFAIVESVTAISSMSICIQVIQIVDISDTLMNTAEYFLEVITGPCRLTGAAKMNWKLKLAEAWVEYMLTSSLSMSQKNKKTYREINKVGSVILAVSPFITLFSIP</sequence>
<evidence type="ECO:0000256" key="2">
    <source>
        <dbReference type="ARBA" id="ARBA00009166"/>
    </source>
</evidence>
<evidence type="ECO:0000256" key="1">
    <source>
        <dbReference type="ARBA" id="ARBA00004141"/>
    </source>
</evidence>
<gene>
    <name evidence="6" type="primary">WBGene00279103</name>
</gene>
<comment type="similarity">
    <text evidence="2">Belongs to the nematode receptor-like protein srd family.</text>
</comment>
<keyword evidence="5" id="KW-0472">Membrane</keyword>
<dbReference type="EnsemblMetazoa" id="PPA40734.1">
    <property type="protein sequence ID" value="PPA40734.1"/>
    <property type="gene ID" value="WBGene00279103"/>
</dbReference>
<keyword evidence="3" id="KW-0812">Transmembrane</keyword>
<proteinExistence type="inferred from homology"/>